<dbReference type="InterPro" id="IPR003018">
    <property type="entry name" value="GAF"/>
</dbReference>
<dbReference type="Proteomes" id="UP000554286">
    <property type="component" value="Unassembled WGS sequence"/>
</dbReference>
<comment type="caution">
    <text evidence="2">The sequence shown here is derived from an EMBL/GenBank/DDBJ whole genome shotgun (WGS) entry which is preliminary data.</text>
</comment>
<sequence length="357" mass="38856">MKCAPIPADDSERLASLRAMNVLSSPADAALDSVTRLAHRLSGLPIALISLIDVDRQWFLSRFGLQAPETSRDISFCGHAILRDDLFIIPDALKDARFADNPLVIGPPFIRYYAGIPLRNTAGFLIGTLCIIDQQPRKMDWETLSSLKDLARLAEVAIENRHLGETQGQLLRDLDEDGREALICPLSQTWNRIGFETLYRREAVTAARDTRPLGLAVLEVDHANRIGDIHGPDMETHVVCLLASLLRGHTRSDDIVARLDAARFMVLMPGVREADLTRTGDHILDVVRTQGLLPVSSDSPLPHRFTCSAGVVAIDPMAAPGGWDAAFTRADEALSEARARGGDQVRIGVSVGPGAVA</sequence>
<dbReference type="PANTHER" id="PTHR43102">
    <property type="entry name" value="SLR1143 PROTEIN"/>
    <property type="match status" value="1"/>
</dbReference>
<dbReference type="Pfam" id="PF00990">
    <property type="entry name" value="GGDEF"/>
    <property type="match status" value="1"/>
</dbReference>
<dbReference type="InterPro" id="IPR000160">
    <property type="entry name" value="GGDEF_dom"/>
</dbReference>
<reference evidence="2 3" key="1">
    <citation type="submission" date="2020-08" db="EMBL/GenBank/DDBJ databases">
        <title>Genome sequencing of Purple Non-Sulfur Bacteria from various extreme environments.</title>
        <authorList>
            <person name="Mayer M."/>
        </authorList>
    </citation>
    <scope>NUCLEOTIDE SEQUENCE [LARGE SCALE GENOMIC DNA]</scope>
    <source>
        <strain evidence="2 3">JA131</strain>
    </source>
</reference>
<dbReference type="SMART" id="SM00267">
    <property type="entry name" value="GGDEF"/>
    <property type="match status" value="1"/>
</dbReference>
<dbReference type="SUPFAM" id="SSF55781">
    <property type="entry name" value="GAF domain-like"/>
    <property type="match status" value="1"/>
</dbReference>
<dbReference type="Gene3D" id="3.30.450.40">
    <property type="match status" value="1"/>
</dbReference>
<proteinExistence type="predicted"/>
<protein>
    <submittedName>
        <fullName evidence="2">Diguanylate cyclase (GGDEF)-like protein</fullName>
    </submittedName>
</protein>
<dbReference type="Pfam" id="PF01590">
    <property type="entry name" value="GAF"/>
    <property type="match status" value="1"/>
</dbReference>
<accession>A0A7W6RC53</accession>
<dbReference type="NCBIfam" id="TIGR00254">
    <property type="entry name" value="GGDEF"/>
    <property type="match status" value="1"/>
</dbReference>
<evidence type="ECO:0000259" key="1">
    <source>
        <dbReference type="PROSITE" id="PS50887"/>
    </source>
</evidence>
<evidence type="ECO:0000313" key="3">
    <source>
        <dbReference type="Proteomes" id="UP000554286"/>
    </source>
</evidence>
<dbReference type="SMART" id="SM00065">
    <property type="entry name" value="GAF"/>
    <property type="match status" value="1"/>
</dbReference>
<dbReference type="InterPro" id="IPR029016">
    <property type="entry name" value="GAF-like_dom_sf"/>
</dbReference>
<dbReference type="SUPFAM" id="SSF55073">
    <property type="entry name" value="Nucleotide cyclase"/>
    <property type="match status" value="1"/>
</dbReference>
<keyword evidence="3" id="KW-1185">Reference proteome</keyword>
<dbReference type="Gene3D" id="3.30.70.270">
    <property type="match status" value="1"/>
</dbReference>
<name>A0A7W6RC53_9PROT</name>
<feature type="domain" description="GGDEF" evidence="1">
    <location>
        <begin position="211"/>
        <end position="350"/>
    </location>
</feature>
<dbReference type="PANTHER" id="PTHR43102:SF2">
    <property type="entry name" value="GAF DOMAIN-CONTAINING PROTEIN"/>
    <property type="match status" value="1"/>
</dbReference>
<dbReference type="EMBL" id="JACIGK010000008">
    <property type="protein sequence ID" value="MBB4265809.1"/>
    <property type="molecule type" value="Genomic_DNA"/>
</dbReference>
<evidence type="ECO:0000313" key="2">
    <source>
        <dbReference type="EMBL" id="MBB4265809.1"/>
    </source>
</evidence>
<gene>
    <name evidence="2" type="ORF">GGD89_001433</name>
</gene>
<organism evidence="2 3">
    <name type="scientific">Roseospira visakhapatnamensis</name>
    <dbReference type="NCBI Taxonomy" id="390880"/>
    <lineage>
        <taxon>Bacteria</taxon>
        <taxon>Pseudomonadati</taxon>
        <taxon>Pseudomonadota</taxon>
        <taxon>Alphaproteobacteria</taxon>
        <taxon>Rhodospirillales</taxon>
        <taxon>Rhodospirillaceae</taxon>
        <taxon>Roseospira</taxon>
    </lineage>
</organism>
<dbReference type="CDD" id="cd01949">
    <property type="entry name" value="GGDEF"/>
    <property type="match status" value="1"/>
</dbReference>
<dbReference type="PROSITE" id="PS50887">
    <property type="entry name" value="GGDEF"/>
    <property type="match status" value="1"/>
</dbReference>
<dbReference type="InterPro" id="IPR029787">
    <property type="entry name" value="Nucleotide_cyclase"/>
</dbReference>
<dbReference type="InterPro" id="IPR043128">
    <property type="entry name" value="Rev_trsase/Diguanyl_cyclase"/>
</dbReference>
<dbReference type="AlphaFoldDB" id="A0A7W6RC53"/>
<dbReference type="RefSeq" id="WP_184043537.1">
    <property type="nucleotide sequence ID" value="NZ_JACIGK010000008.1"/>
</dbReference>